<gene>
    <name evidence="1" type="ORF">ACFQRG_19125</name>
</gene>
<protein>
    <submittedName>
        <fullName evidence="1">Uncharacterized protein</fullName>
    </submittedName>
</protein>
<sequence length="46" mass="5104">MGRKLKIVLWVLAVILVTFQGGKELAKFTSRDKGAAWSFDGIINPK</sequence>
<evidence type="ECO:0000313" key="1">
    <source>
        <dbReference type="EMBL" id="MFC7395028.1"/>
    </source>
</evidence>
<name>A0ABW2Q044_9BACL</name>
<evidence type="ECO:0000313" key="2">
    <source>
        <dbReference type="Proteomes" id="UP001596505"/>
    </source>
</evidence>
<proteinExistence type="predicted"/>
<dbReference type="Proteomes" id="UP001596505">
    <property type="component" value="Unassembled WGS sequence"/>
</dbReference>
<keyword evidence="2" id="KW-1185">Reference proteome</keyword>
<comment type="caution">
    <text evidence="1">The sequence shown here is derived from an EMBL/GenBank/DDBJ whole genome shotgun (WGS) entry which is preliminary data.</text>
</comment>
<accession>A0ABW2Q044</accession>
<reference evidence="2" key="1">
    <citation type="journal article" date="2019" name="Int. J. Syst. Evol. Microbiol.">
        <title>The Global Catalogue of Microorganisms (GCM) 10K type strain sequencing project: providing services to taxonomists for standard genome sequencing and annotation.</title>
        <authorList>
            <consortium name="The Broad Institute Genomics Platform"/>
            <consortium name="The Broad Institute Genome Sequencing Center for Infectious Disease"/>
            <person name="Wu L."/>
            <person name="Ma J."/>
        </authorList>
    </citation>
    <scope>NUCLEOTIDE SEQUENCE [LARGE SCALE GENOMIC DNA]</scope>
    <source>
        <strain evidence="2">CGMCC 1.16305</strain>
    </source>
</reference>
<dbReference type="RefSeq" id="WP_380969124.1">
    <property type="nucleotide sequence ID" value="NZ_JBHTCO010000042.1"/>
</dbReference>
<organism evidence="1 2">
    <name type="scientific">Scopulibacillus cellulosilyticus</name>
    <dbReference type="NCBI Taxonomy" id="2665665"/>
    <lineage>
        <taxon>Bacteria</taxon>
        <taxon>Bacillati</taxon>
        <taxon>Bacillota</taxon>
        <taxon>Bacilli</taxon>
        <taxon>Bacillales</taxon>
        <taxon>Sporolactobacillaceae</taxon>
        <taxon>Scopulibacillus</taxon>
    </lineage>
</organism>
<dbReference type="EMBL" id="JBHTCO010000042">
    <property type="protein sequence ID" value="MFC7395028.1"/>
    <property type="molecule type" value="Genomic_DNA"/>
</dbReference>